<dbReference type="AlphaFoldDB" id="A0A5C1QCL0"/>
<organism evidence="2 3">
    <name type="scientific">Thiospirochaeta perfilievii</name>
    <dbReference type="NCBI Taxonomy" id="252967"/>
    <lineage>
        <taxon>Bacteria</taxon>
        <taxon>Pseudomonadati</taxon>
        <taxon>Spirochaetota</taxon>
        <taxon>Spirochaetia</taxon>
        <taxon>Spirochaetales</taxon>
        <taxon>Spirochaetaceae</taxon>
        <taxon>Thiospirochaeta</taxon>
    </lineage>
</organism>
<dbReference type="RefSeq" id="WP_149567653.1">
    <property type="nucleotide sequence ID" value="NZ_CP035807.1"/>
</dbReference>
<dbReference type="PROSITE" id="PS51343">
    <property type="entry name" value="PII_GLNB_DOM"/>
    <property type="match status" value="1"/>
</dbReference>
<evidence type="ECO:0000313" key="2">
    <source>
        <dbReference type="EMBL" id="QEN04406.1"/>
    </source>
</evidence>
<dbReference type="InterPro" id="IPR017918">
    <property type="entry name" value="N-reg_PII_CS"/>
</dbReference>
<dbReference type="OrthoDB" id="9802729at2"/>
<comment type="similarity">
    <text evidence="1">Belongs to the P(II) protein family.</text>
</comment>
<proteinExistence type="inferred from homology"/>
<dbReference type="GO" id="GO:0005829">
    <property type="term" value="C:cytosol"/>
    <property type="evidence" value="ECO:0007669"/>
    <property type="project" value="TreeGrafter"/>
</dbReference>
<dbReference type="InterPro" id="IPR002187">
    <property type="entry name" value="N-reg_PII"/>
</dbReference>
<dbReference type="PANTHER" id="PTHR30115:SF18">
    <property type="entry name" value="NITROGEN REGULATORY PROTEIN P-II"/>
    <property type="match status" value="1"/>
</dbReference>
<evidence type="ECO:0000313" key="3">
    <source>
        <dbReference type="Proteomes" id="UP000323824"/>
    </source>
</evidence>
<dbReference type="SUPFAM" id="SSF54913">
    <property type="entry name" value="GlnB-like"/>
    <property type="match status" value="1"/>
</dbReference>
<dbReference type="GO" id="GO:0030234">
    <property type="term" value="F:enzyme regulator activity"/>
    <property type="evidence" value="ECO:0007669"/>
    <property type="project" value="InterPro"/>
</dbReference>
<dbReference type="EMBL" id="CP035807">
    <property type="protein sequence ID" value="QEN04406.1"/>
    <property type="molecule type" value="Genomic_DNA"/>
</dbReference>
<dbReference type="PROSITE" id="PS00638">
    <property type="entry name" value="PII_GLNB_CTER"/>
    <property type="match status" value="1"/>
</dbReference>
<accession>A0A5C1QCL0</accession>
<dbReference type="SMART" id="SM00938">
    <property type="entry name" value="P-II"/>
    <property type="match status" value="1"/>
</dbReference>
<reference evidence="2 3" key="1">
    <citation type="submission" date="2019-02" db="EMBL/GenBank/DDBJ databases">
        <authorList>
            <person name="Fomenkov A."/>
            <person name="Dubinina G."/>
            <person name="Grabovich M."/>
            <person name="Vincze T."/>
            <person name="Roberts R.J."/>
        </authorList>
    </citation>
    <scope>NUCLEOTIDE SEQUENCE [LARGE SCALE GENOMIC DNA]</scope>
    <source>
        <strain evidence="2 3">P</strain>
    </source>
</reference>
<dbReference type="GO" id="GO:0005524">
    <property type="term" value="F:ATP binding"/>
    <property type="evidence" value="ECO:0007669"/>
    <property type="project" value="TreeGrafter"/>
</dbReference>
<keyword evidence="3" id="KW-1185">Reference proteome</keyword>
<dbReference type="KEGG" id="sper:EW093_06745"/>
<dbReference type="Proteomes" id="UP000323824">
    <property type="component" value="Chromosome"/>
</dbReference>
<gene>
    <name evidence="2" type="ORF">EW093_06745</name>
</gene>
<evidence type="ECO:0000256" key="1">
    <source>
        <dbReference type="RuleBase" id="RU003936"/>
    </source>
</evidence>
<dbReference type="InterPro" id="IPR011322">
    <property type="entry name" value="N-reg_PII-like_a/b"/>
</dbReference>
<reference evidence="2 3" key="2">
    <citation type="submission" date="2019-09" db="EMBL/GenBank/DDBJ databases">
        <title>Complete Genome Sequence and Methylome Analysis of free living Spirochaetas.</title>
        <authorList>
            <person name="Leshcheva N."/>
            <person name="Mikheeva N."/>
        </authorList>
    </citation>
    <scope>NUCLEOTIDE SEQUENCE [LARGE SCALE GENOMIC DNA]</scope>
    <source>
        <strain evidence="2 3">P</strain>
    </source>
</reference>
<dbReference type="GO" id="GO:0006808">
    <property type="term" value="P:regulation of nitrogen utilization"/>
    <property type="evidence" value="ECO:0007669"/>
    <property type="project" value="InterPro"/>
</dbReference>
<sequence>MYLITAMIKPQRFEEVKKALFDANIHKMTVSSVKGCGQQKGYEESFRGVVSEVNLLNKMRLDIAVNEKYKDATIEAIIKGARTETIGDGKIFVTELKECIRIRTGEEGAEAIG</sequence>
<protein>
    <submittedName>
        <fullName evidence="2">Transcriptional regulator</fullName>
    </submittedName>
</protein>
<dbReference type="Pfam" id="PF00543">
    <property type="entry name" value="P-II"/>
    <property type="match status" value="1"/>
</dbReference>
<dbReference type="PANTHER" id="PTHR30115">
    <property type="entry name" value="NITROGEN REGULATORY PROTEIN P-II"/>
    <property type="match status" value="1"/>
</dbReference>
<name>A0A5C1QCL0_9SPIO</name>
<dbReference type="Gene3D" id="3.30.70.120">
    <property type="match status" value="1"/>
</dbReference>
<dbReference type="InterPro" id="IPR015867">
    <property type="entry name" value="N-reg_PII/ATP_PRibTrfase_C"/>
</dbReference>
<dbReference type="PRINTS" id="PR00340">
    <property type="entry name" value="PIIGLNB"/>
</dbReference>